<feature type="domain" description="Helicase ATP-binding" evidence="12">
    <location>
        <begin position="169"/>
        <end position="370"/>
    </location>
</feature>
<keyword evidence="8 10" id="KW-0694">RNA-binding</keyword>
<feature type="region of interest" description="Disordered" evidence="11">
    <location>
        <begin position="30"/>
        <end position="133"/>
    </location>
</feature>
<comment type="domain">
    <text evidence="10">The Q motif is unique to and characteristic of the DEAD box family of RNA helicases and controls ATP binding and hydrolysis.</text>
</comment>
<comment type="subcellular location">
    <subcellularLocation>
        <location evidence="1">Nucleus</location>
        <location evidence="1">Nucleolus</location>
    </subcellularLocation>
</comment>
<dbReference type="GO" id="GO:0003723">
    <property type="term" value="F:RNA binding"/>
    <property type="evidence" value="ECO:0007669"/>
    <property type="project" value="UniProtKB-UniRule"/>
</dbReference>
<feature type="compositionally biased region" description="Acidic residues" evidence="11">
    <location>
        <begin position="751"/>
        <end position="763"/>
    </location>
</feature>
<feature type="compositionally biased region" description="Polar residues" evidence="11">
    <location>
        <begin position="483"/>
        <end position="494"/>
    </location>
</feature>
<feature type="domain" description="Helicase C-terminal" evidence="13">
    <location>
        <begin position="393"/>
        <end position="631"/>
    </location>
</feature>
<dbReference type="PANTHER" id="PTHR24031">
    <property type="entry name" value="RNA HELICASE"/>
    <property type="match status" value="1"/>
</dbReference>
<dbReference type="GO" id="GO:0003724">
    <property type="term" value="F:RNA helicase activity"/>
    <property type="evidence" value="ECO:0007669"/>
    <property type="project" value="UniProtKB-EC"/>
</dbReference>
<keyword evidence="3" id="KW-0698">rRNA processing</keyword>
<dbReference type="Proteomes" id="UP001375240">
    <property type="component" value="Unassembled WGS sequence"/>
</dbReference>
<feature type="compositionally biased region" description="Polar residues" evidence="11">
    <location>
        <begin position="736"/>
        <end position="748"/>
    </location>
</feature>
<dbReference type="GO" id="GO:0005730">
    <property type="term" value="C:nucleolus"/>
    <property type="evidence" value="ECO:0007669"/>
    <property type="project" value="UniProtKB-SubCell"/>
</dbReference>
<dbReference type="InterPro" id="IPR011545">
    <property type="entry name" value="DEAD/DEAH_box_helicase_dom"/>
</dbReference>
<dbReference type="PROSITE" id="PS51192">
    <property type="entry name" value="HELICASE_ATP_BIND_1"/>
    <property type="match status" value="1"/>
</dbReference>
<feature type="region of interest" description="Disordered" evidence="11">
    <location>
        <begin position="613"/>
        <end position="643"/>
    </location>
</feature>
<feature type="compositionally biased region" description="Basic and acidic residues" evidence="11">
    <location>
        <begin position="613"/>
        <end position="622"/>
    </location>
</feature>
<evidence type="ECO:0000259" key="12">
    <source>
        <dbReference type="PROSITE" id="PS51192"/>
    </source>
</evidence>
<dbReference type="CDD" id="cd17949">
    <property type="entry name" value="DEADc_DDX31"/>
    <property type="match status" value="1"/>
</dbReference>
<feature type="compositionally biased region" description="Basic residues" evidence="11">
    <location>
        <begin position="34"/>
        <end position="46"/>
    </location>
</feature>
<comment type="caution">
    <text evidence="14">The sequence shown here is derived from an EMBL/GenBank/DDBJ whole genome shotgun (WGS) entry which is preliminary data.</text>
</comment>
<feature type="region of interest" description="Disordered" evidence="11">
    <location>
        <begin position="452"/>
        <end position="494"/>
    </location>
</feature>
<evidence type="ECO:0000256" key="4">
    <source>
        <dbReference type="ARBA" id="ARBA00022741"/>
    </source>
</evidence>
<organism evidence="14 15">
    <name type="scientific">Orbilia brochopaga</name>
    <dbReference type="NCBI Taxonomy" id="3140254"/>
    <lineage>
        <taxon>Eukaryota</taxon>
        <taxon>Fungi</taxon>
        <taxon>Dikarya</taxon>
        <taxon>Ascomycota</taxon>
        <taxon>Pezizomycotina</taxon>
        <taxon>Orbiliomycetes</taxon>
        <taxon>Orbiliales</taxon>
        <taxon>Orbiliaceae</taxon>
        <taxon>Orbilia</taxon>
    </lineage>
</organism>
<comment type="function">
    <text evidence="10">RNA helicase.</text>
</comment>
<keyword evidence="6 10" id="KW-0347">Helicase</keyword>
<name>A0AAV9U3K1_9PEZI</name>
<evidence type="ECO:0000256" key="1">
    <source>
        <dbReference type="ARBA" id="ARBA00004604"/>
    </source>
</evidence>
<evidence type="ECO:0000256" key="8">
    <source>
        <dbReference type="ARBA" id="ARBA00022884"/>
    </source>
</evidence>
<keyword evidence="15" id="KW-1185">Reference proteome</keyword>
<dbReference type="SMART" id="SM00490">
    <property type="entry name" value="HELICc"/>
    <property type="match status" value="1"/>
</dbReference>
<evidence type="ECO:0000256" key="2">
    <source>
        <dbReference type="ARBA" id="ARBA00022517"/>
    </source>
</evidence>
<keyword evidence="9" id="KW-0539">Nucleus</keyword>
<dbReference type="SMART" id="SM00487">
    <property type="entry name" value="DEXDc"/>
    <property type="match status" value="1"/>
</dbReference>
<keyword evidence="5 10" id="KW-0378">Hydrolase</keyword>
<dbReference type="SUPFAM" id="SSF52540">
    <property type="entry name" value="P-loop containing nucleoside triphosphate hydrolases"/>
    <property type="match status" value="1"/>
</dbReference>
<evidence type="ECO:0000256" key="5">
    <source>
        <dbReference type="ARBA" id="ARBA00022801"/>
    </source>
</evidence>
<dbReference type="SMART" id="SM01178">
    <property type="entry name" value="DUF4217"/>
    <property type="match status" value="1"/>
</dbReference>
<keyword evidence="2" id="KW-0690">Ribosome biogenesis</keyword>
<protein>
    <recommendedName>
        <fullName evidence="10">ATP-dependent RNA helicase</fullName>
        <ecNumber evidence="10">3.6.4.13</ecNumber>
    </recommendedName>
</protein>
<feature type="compositionally biased region" description="Acidic residues" evidence="11">
    <location>
        <begin position="463"/>
        <end position="474"/>
    </location>
</feature>
<keyword evidence="7 10" id="KW-0067">ATP-binding</keyword>
<evidence type="ECO:0000256" key="3">
    <source>
        <dbReference type="ARBA" id="ARBA00022552"/>
    </source>
</evidence>
<proteinExistence type="inferred from homology"/>
<evidence type="ECO:0000313" key="14">
    <source>
        <dbReference type="EMBL" id="KAK6335434.1"/>
    </source>
</evidence>
<feature type="region of interest" description="Disordered" evidence="11">
    <location>
        <begin position="719"/>
        <end position="787"/>
    </location>
</feature>
<feature type="compositionally biased region" description="Basic and acidic residues" evidence="11">
    <location>
        <begin position="47"/>
        <end position="85"/>
    </location>
</feature>
<dbReference type="Pfam" id="PF00271">
    <property type="entry name" value="Helicase_C"/>
    <property type="match status" value="1"/>
</dbReference>
<accession>A0AAV9U3K1</accession>
<dbReference type="InterPro" id="IPR025313">
    <property type="entry name" value="SPB4-like_CTE"/>
</dbReference>
<dbReference type="Gene3D" id="3.40.50.300">
    <property type="entry name" value="P-loop containing nucleotide triphosphate hydrolases"/>
    <property type="match status" value="2"/>
</dbReference>
<evidence type="ECO:0000256" key="6">
    <source>
        <dbReference type="ARBA" id="ARBA00022806"/>
    </source>
</evidence>
<dbReference type="GO" id="GO:0005524">
    <property type="term" value="F:ATP binding"/>
    <property type="evidence" value="ECO:0007669"/>
    <property type="project" value="UniProtKB-UniRule"/>
</dbReference>
<comment type="catalytic activity">
    <reaction evidence="10">
        <text>ATP + H2O = ADP + phosphate + H(+)</text>
        <dbReference type="Rhea" id="RHEA:13065"/>
        <dbReference type="ChEBI" id="CHEBI:15377"/>
        <dbReference type="ChEBI" id="CHEBI:15378"/>
        <dbReference type="ChEBI" id="CHEBI:30616"/>
        <dbReference type="ChEBI" id="CHEBI:43474"/>
        <dbReference type="ChEBI" id="CHEBI:456216"/>
        <dbReference type="EC" id="3.6.4.13"/>
    </reaction>
</comment>
<dbReference type="GO" id="GO:0006364">
    <property type="term" value="P:rRNA processing"/>
    <property type="evidence" value="ECO:0007669"/>
    <property type="project" value="UniProtKB-KW"/>
</dbReference>
<dbReference type="InterPro" id="IPR001650">
    <property type="entry name" value="Helicase_C-like"/>
</dbReference>
<dbReference type="GO" id="GO:0016787">
    <property type="term" value="F:hydrolase activity"/>
    <property type="evidence" value="ECO:0007669"/>
    <property type="project" value="UniProtKB-KW"/>
</dbReference>
<dbReference type="EC" id="3.6.4.13" evidence="10"/>
<evidence type="ECO:0000313" key="15">
    <source>
        <dbReference type="Proteomes" id="UP001375240"/>
    </source>
</evidence>
<comment type="similarity">
    <text evidence="10">Belongs to the DEAD box helicase family.</text>
</comment>
<gene>
    <name evidence="14" type="primary">DBP7</name>
    <name evidence="14" type="ORF">TWF696_002211</name>
</gene>
<dbReference type="CDD" id="cd18787">
    <property type="entry name" value="SF2_C_DEAD"/>
    <property type="match status" value="1"/>
</dbReference>
<evidence type="ECO:0000256" key="11">
    <source>
        <dbReference type="SAM" id="MobiDB-lite"/>
    </source>
</evidence>
<dbReference type="InterPro" id="IPR014001">
    <property type="entry name" value="Helicase_ATP-bd"/>
</dbReference>
<evidence type="ECO:0000256" key="7">
    <source>
        <dbReference type="ARBA" id="ARBA00022840"/>
    </source>
</evidence>
<dbReference type="Pfam" id="PF00270">
    <property type="entry name" value="DEAD"/>
    <property type="match status" value="1"/>
</dbReference>
<dbReference type="AlphaFoldDB" id="A0AAV9U3K1"/>
<evidence type="ECO:0000256" key="9">
    <source>
        <dbReference type="ARBA" id="ARBA00023242"/>
    </source>
</evidence>
<dbReference type="EMBL" id="JAVHNQ010000012">
    <property type="protein sequence ID" value="KAK6335434.1"/>
    <property type="molecule type" value="Genomic_DNA"/>
</dbReference>
<keyword evidence="4 10" id="KW-0547">Nucleotide-binding</keyword>
<evidence type="ECO:0000256" key="10">
    <source>
        <dbReference type="RuleBase" id="RU365068"/>
    </source>
</evidence>
<evidence type="ECO:0000259" key="13">
    <source>
        <dbReference type="PROSITE" id="PS51194"/>
    </source>
</evidence>
<feature type="compositionally biased region" description="Low complexity" evidence="11">
    <location>
        <begin position="116"/>
        <end position="131"/>
    </location>
</feature>
<dbReference type="InterPro" id="IPR027417">
    <property type="entry name" value="P-loop_NTPase"/>
</dbReference>
<dbReference type="Pfam" id="PF13959">
    <property type="entry name" value="CTE_SPB4"/>
    <property type="match status" value="1"/>
</dbReference>
<sequence length="787" mass="86813">MAEPDLLVNFDLAPASQVFAASSISGIRGGRWKDRFRAKKRLQYNRKKLDGTATKDSKKQETSSRPRHTPVEAESSGRHRLRTDNEPNGASKPKPDRPVVSSIFSSNPLPVTKPDTTTTANATPAAPTNAPLQDGSAFATMGLAPTLASHLVDTMKLKAPTSIQQTAIPQLISSDSDAFIQAETGSGKTLTYLLPIVHRILTATLNGDKLHRDSGCFAVILAPTRELGRQIYTVLMQLLSHPSLHWLVPILILGGEKKKSEKARIRKGGNILVATPGRLADHLVNTASLDVGHVKWLVLDEGDRLMDLGFEETLQRILSALNMRAQKQSRDQSSVVLELPERRITILCSATMKPSVQKLGDMSLKDALYLKSMQKSQDSGEDESSKGFQAPAQLKQAYIVVPAKLRLVSLASILRRAFVRKKENMKVIVFFSCADSVDFHYEVFGTQAKDDSKEAEASYSSDDASDDDEDEEGEQPNPGKESSGATKRPNNSAKTKAPLIDSAVSLFKLHGSLAQHTRTATLNEFFHEKDAAVLFCTDVASRGLDLPNVDLVVQYDPPYSKEDYIHRIGRTARAGRDGRAILFLMPGCEEGYPSEVLGDNHLARKLADEVLKKGFGNDKPSDTPKQPKSVDPTWKKDFMPKTSGQQWEQEAIQFHLDVERRVLASGDLANLARKAFQSHIRAYATHVASERGIFDIKQLHLGHLAKSFGLRERPGDIKVPIHGKTRHGSEAAPGNPRTSSGKRSLNSMENGGEELYERDEEERQEASRKMRKKMKEHMDIAAEFNLG</sequence>
<dbReference type="PROSITE" id="PS51194">
    <property type="entry name" value="HELICASE_CTER"/>
    <property type="match status" value="1"/>
</dbReference>
<reference evidence="14 15" key="1">
    <citation type="submission" date="2019-10" db="EMBL/GenBank/DDBJ databases">
        <authorList>
            <person name="Palmer J.M."/>
        </authorList>
    </citation>
    <scope>NUCLEOTIDE SEQUENCE [LARGE SCALE GENOMIC DNA]</scope>
    <source>
        <strain evidence="14 15">TWF696</strain>
    </source>
</reference>